<sequence>MDDYETVQTGGLKLKGVSSHAITHSWRTPSTYKKKDKDKKKMEEMVKTIKDQEEQITRPTKTKAEIAFERAKKKKNEQQILERAAKSHKERIMEFNQQLDNLTEHFDIPKVSWTK</sequence>
<evidence type="ECO:0000313" key="3">
    <source>
        <dbReference type="EMBL" id="CAL1536550.1"/>
    </source>
</evidence>
<dbReference type="PANTHER" id="PTHR13282:SF6">
    <property type="entry name" value="PROTEIN FAM32A"/>
    <property type="match status" value="1"/>
</dbReference>
<reference evidence="3 4" key="1">
    <citation type="submission" date="2024-04" db="EMBL/GenBank/DDBJ databases">
        <authorList>
            <consortium name="Genoscope - CEA"/>
            <person name="William W."/>
        </authorList>
    </citation>
    <scope>NUCLEOTIDE SEQUENCE [LARGE SCALE GENOMIC DNA]</scope>
</reference>
<keyword evidence="2" id="KW-0175">Coiled coil</keyword>
<protein>
    <recommendedName>
        <fullName evidence="5">Protein FAM32A</fullName>
    </recommendedName>
</protein>
<dbReference type="InterPro" id="IPR013865">
    <property type="entry name" value="FAM32A"/>
</dbReference>
<evidence type="ECO:0000313" key="4">
    <source>
        <dbReference type="Proteomes" id="UP001497497"/>
    </source>
</evidence>
<accession>A0AAV2HSM3</accession>
<name>A0AAV2HSM3_LYMST</name>
<dbReference type="GO" id="GO:0005730">
    <property type="term" value="C:nucleolus"/>
    <property type="evidence" value="ECO:0007669"/>
    <property type="project" value="TreeGrafter"/>
</dbReference>
<dbReference type="Pfam" id="PF08555">
    <property type="entry name" value="FAM32A"/>
    <property type="match status" value="1"/>
</dbReference>
<dbReference type="AlphaFoldDB" id="A0AAV2HSM3"/>
<evidence type="ECO:0000256" key="2">
    <source>
        <dbReference type="SAM" id="Coils"/>
    </source>
</evidence>
<organism evidence="3 4">
    <name type="scientific">Lymnaea stagnalis</name>
    <name type="common">Great pond snail</name>
    <name type="synonym">Helix stagnalis</name>
    <dbReference type="NCBI Taxonomy" id="6523"/>
    <lineage>
        <taxon>Eukaryota</taxon>
        <taxon>Metazoa</taxon>
        <taxon>Spiralia</taxon>
        <taxon>Lophotrochozoa</taxon>
        <taxon>Mollusca</taxon>
        <taxon>Gastropoda</taxon>
        <taxon>Heterobranchia</taxon>
        <taxon>Euthyneura</taxon>
        <taxon>Panpulmonata</taxon>
        <taxon>Hygrophila</taxon>
        <taxon>Lymnaeoidea</taxon>
        <taxon>Lymnaeidae</taxon>
        <taxon>Lymnaea</taxon>
    </lineage>
</organism>
<comment type="similarity">
    <text evidence="1">Belongs to the FAM32 family.</text>
</comment>
<feature type="coiled-coil region" evidence="2">
    <location>
        <begin position="32"/>
        <end position="105"/>
    </location>
</feature>
<proteinExistence type="inferred from homology"/>
<evidence type="ECO:0008006" key="5">
    <source>
        <dbReference type="Google" id="ProtNLM"/>
    </source>
</evidence>
<gene>
    <name evidence="3" type="ORF">GSLYS_00010463001</name>
</gene>
<evidence type="ECO:0000256" key="1">
    <source>
        <dbReference type="ARBA" id="ARBA00008948"/>
    </source>
</evidence>
<dbReference type="EMBL" id="CAXITT010000233">
    <property type="protein sequence ID" value="CAL1536550.1"/>
    <property type="molecule type" value="Genomic_DNA"/>
</dbReference>
<comment type="caution">
    <text evidence="3">The sequence shown here is derived from an EMBL/GenBank/DDBJ whole genome shotgun (WGS) entry which is preliminary data.</text>
</comment>
<keyword evidence="4" id="KW-1185">Reference proteome</keyword>
<dbReference type="Proteomes" id="UP001497497">
    <property type="component" value="Unassembled WGS sequence"/>
</dbReference>
<dbReference type="PANTHER" id="PTHR13282">
    <property type="entry name" value="PROTEIN FAM32A"/>
    <property type="match status" value="1"/>
</dbReference>